<evidence type="ECO:0000256" key="2">
    <source>
        <dbReference type="ARBA" id="ARBA00022801"/>
    </source>
</evidence>
<feature type="region of interest" description="Disordered" evidence="3">
    <location>
        <begin position="245"/>
        <end position="301"/>
    </location>
</feature>
<feature type="region of interest" description="Disordered" evidence="3">
    <location>
        <begin position="1"/>
        <end position="21"/>
    </location>
</feature>
<dbReference type="PANTHER" id="PTHR43039">
    <property type="entry name" value="ESTERASE-RELATED"/>
    <property type="match status" value="1"/>
</dbReference>
<dbReference type="EMBL" id="LR862132">
    <property type="protein sequence ID" value="CAD1837838.1"/>
    <property type="molecule type" value="Genomic_DNA"/>
</dbReference>
<evidence type="ECO:0000313" key="5">
    <source>
        <dbReference type="EMBL" id="CAD1837838.1"/>
    </source>
</evidence>
<name>A0A6V7Q4B1_ANACO</name>
<sequence length="312" mass="33239">MGGSSKTVVGGVSGSGGGGGAGPSGGKLLEILNVRVVGSGDRIVVFSHGFGTDQSAWNRVLPYFQRDYRVVLYDLICAGSVNPDHFDFGRYKGLDAYVDDLLAILDALRIDRCFFVGHSVSAMIGVHAAIRRPDLFLKLVLIGASPRFLNDRDYHGGFERGEIERVFAAMEANYKAWVMGFAPLAVGADVPAAVREFSRTLFNMRPTSRCSSAGRCSTATCAPCSATSAPPASSCRRPRTCPCRCPSPRTSRTTSAAAPPSSSSPSRATSPTSAPPPSSPRLSAVPLPADHTAPAGGNRRRRRRCFFRKIIL</sequence>
<accession>A0A6V7Q4B1</accession>
<organism evidence="5">
    <name type="scientific">Ananas comosus var. bracteatus</name>
    <name type="common">red pineapple</name>
    <dbReference type="NCBI Taxonomy" id="296719"/>
    <lineage>
        <taxon>Eukaryota</taxon>
        <taxon>Viridiplantae</taxon>
        <taxon>Streptophyta</taxon>
        <taxon>Embryophyta</taxon>
        <taxon>Tracheophyta</taxon>
        <taxon>Spermatophyta</taxon>
        <taxon>Magnoliopsida</taxon>
        <taxon>Liliopsida</taxon>
        <taxon>Poales</taxon>
        <taxon>Bromeliaceae</taxon>
        <taxon>Bromelioideae</taxon>
        <taxon>Ananas</taxon>
    </lineage>
</organism>
<feature type="compositionally biased region" description="Low complexity" evidence="3">
    <location>
        <begin position="1"/>
        <end position="10"/>
    </location>
</feature>
<dbReference type="InterPro" id="IPR029058">
    <property type="entry name" value="AB_hydrolase_fold"/>
</dbReference>
<evidence type="ECO:0000256" key="3">
    <source>
        <dbReference type="SAM" id="MobiDB-lite"/>
    </source>
</evidence>
<dbReference type="InterPro" id="IPR000073">
    <property type="entry name" value="AB_hydrolase_1"/>
</dbReference>
<protein>
    <recommendedName>
        <fullName evidence="4">AB hydrolase-1 domain-containing protein</fullName>
    </recommendedName>
</protein>
<evidence type="ECO:0000256" key="1">
    <source>
        <dbReference type="ARBA" id="ARBA00008645"/>
    </source>
</evidence>
<dbReference type="FunFam" id="3.40.50.1820:FF:000042">
    <property type="entry name" value="probable strigolactone esterase DAD2"/>
    <property type="match status" value="1"/>
</dbReference>
<gene>
    <name evidence="5" type="ORF">CB5_LOCUS21049</name>
</gene>
<feature type="compositionally biased region" description="Gly residues" evidence="3">
    <location>
        <begin position="11"/>
        <end position="21"/>
    </location>
</feature>
<proteinExistence type="inferred from homology"/>
<dbReference type="Pfam" id="PF00561">
    <property type="entry name" value="Abhydrolase_1"/>
    <property type="match status" value="1"/>
</dbReference>
<dbReference type="AlphaFoldDB" id="A0A6V7Q4B1"/>
<dbReference type="SUPFAM" id="SSF53474">
    <property type="entry name" value="alpha/beta-Hydrolases"/>
    <property type="match status" value="1"/>
</dbReference>
<reference evidence="5" key="1">
    <citation type="submission" date="2020-07" db="EMBL/GenBank/DDBJ databases">
        <authorList>
            <person name="Lin J."/>
        </authorList>
    </citation>
    <scope>NUCLEOTIDE SEQUENCE</scope>
</reference>
<feature type="compositionally biased region" description="Low complexity" evidence="3">
    <location>
        <begin position="246"/>
        <end position="272"/>
    </location>
</feature>
<keyword evidence="2" id="KW-0378">Hydrolase</keyword>
<evidence type="ECO:0000259" key="4">
    <source>
        <dbReference type="Pfam" id="PF00561"/>
    </source>
</evidence>
<dbReference type="Gene3D" id="3.40.50.1820">
    <property type="entry name" value="alpha/beta hydrolase"/>
    <property type="match status" value="1"/>
</dbReference>
<dbReference type="GO" id="GO:0016787">
    <property type="term" value="F:hydrolase activity"/>
    <property type="evidence" value="ECO:0007669"/>
    <property type="project" value="UniProtKB-KW"/>
</dbReference>
<feature type="domain" description="AB hydrolase-1" evidence="4">
    <location>
        <begin position="43"/>
        <end position="152"/>
    </location>
</feature>
<comment type="similarity">
    <text evidence="1">Belongs to the AB hydrolase superfamily.</text>
</comment>